<reference evidence="1 2" key="3">
    <citation type="submission" date="2022-01" db="EMBL/GenBank/DDBJ databases">
        <authorList>
            <person name="Zhou L.Y."/>
        </authorList>
    </citation>
    <scope>NUCLEOTIDE SEQUENCE [LARGE SCALE GENOMIC DNA]</scope>
    <source>
        <strain evidence="1 2">TLK-CK17</strain>
    </source>
</reference>
<reference evidence="1 2" key="2">
    <citation type="submission" date="2022-01" db="EMBL/GenBank/DDBJ databases">
        <title>Lysobacter chinensis sp. nov., a bacterium isolated from cow dung compost.</title>
        <authorList>
            <person name="Liu Y."/>
        </authorList>
    </citation>
    <scope>NUCLEOTIDE SEQUENCE [LARGE SCALE GENOMIC DNA]</scope>
    <source>
        <strain evidence="1 2">TLK-CK17</strain>
    </source>
</reference>
<gene>
    <name evidence="1" type="ORF">L3V18_07645</name>
</gene>
<dbReference type="EMBL" id="JAKJPO010000003">
    <property type="protein sequence ID" value="MCF7221661.1"/>
    <property type="molecule type" value="Genomic_DNA"/>
</dbReference>
<keyword evidence="2" id="KW-1185">Reference proteome</keyword>
<evidence type="ECO:0000313" key="2">
    <source>
        <dbReference type="Proteomes" id="UP001430796"/>
    </source>
</evidence>
<name>A0ABS9HRV1_9GAMM</name>
<proteinExistence type="predicted"/>
<dbReference type="Proteomes" id="UP001430796">
    <property type="component" value="Unassembled WGS sequence"/>
</dbReference>
<protein>
    <recommendedName>
        <fullName evidence="3">Lipoprotein</fullName>
    </recommendedName>
</protein>
<dbReference type="RefSeq" id="WP_237054078.1">
    <property type="nucleotide sequence ID" value="NZ_JAKJPO010000003.1"/>
</dbReference>
<comment type="caution">
    <text evidence="1">The sequence shown here is derived from an EMBL/GenBank/DDBJ whole genome shotgun (WGS) entry which is preliminary data.</text>
</comment>
<evidence type="ECO:0008006" key="3">
    <source>
        <dbReference type="Google" id="ProtNLM"/>
    </source>
</evidence>
<organism evidence="1 2">
    <name type="scientific">Marilutibacter chinensis</name>
    <dbReference type="NCBI Taxonomy" id="2912247"/>
    <lineage>
        <taxon>Bacteria</taxon>
        <taxon>Pseudomonadati</taxon>
        <taxon>Pseudomonadota</taxon>
        <taxon>Gammaproteobacteria</taxon>
        <taxon>Lysobacterales</taxon>
        <taxon>Lysobacteraceae</taxon>
        <taxon>Marilutibacter</taxon>
    </lineage>
</organism>
<sequence>MSVTSHEDCGNAINSKGAGVMIKAGSLPLLLIGALVLSGCGVHRPAPYNLGVGMFSVDPEKEIEQMDALAKRLKNELAMGKSVVLSPIFSDAARSGGYRGKDGLNVLWENPSQEGGSYSLTWLGATQVRVNGRDYLVSVERPGRYSLKAVRYVARNASLDGMELAQEPVRSRGIGVVYLSNGTYAAHEWTQEWKDEISWNEYRLQTYCTPTVGGHCISSSAMEAQKRVARPAGYQPTVKEVDRPAVNASISLDRDFASFELRAGEVVLVDGVFARPPNVWFDDASCEAGAGDDVKCDLSGFAMQRIAASIDDLRAGLTEDMLGPNRRKRELNMSAPNYSVPSPRLAEVLSAASYREVSFAAVPGEIDDEWGQQYYLGKN</sequence>
<reference evidence="2" key="1">
    <citation type="submission" date="2022-01" db="EMBL/GenBank/DDBJ databases">
        <title>Lysobacter chinensis sp. nov., a bacterium isolated from cow dung compost.</title>
        <authorList>
            <person name="Zhou L.Y."/>
        </authorList>
    </citation>
    <scope>NUCLEOTIDE SEQUENCE [LARGE SCALE GENOMIC DNA]</scope>
    <source>
        <strain evidence="2">TLK-CK17</strain>
    </source>
</reference>
<accession>A0ABS9HRV1</accession>
<evidence type="ECO:0000313" key="1">
    <source>
        <dbReference type="EMBL" id="MCF7221661.1"/>
    </source>
</evidence>